<dbReference type="GO" id="GO:0003723">
    <property type="term" value="F:RNA binding"/>
    <property type="evidence" value="ECO:0007669"/>
    <property type="project" value="InterPro"/>
</dbReference>
<dbReference type="InterPro" id="IPR020097">
    <property type="entry name" value="PsdUridine_synth_TruA_a/b_dom"/>
</dbReference>
<comment type="similarity">
    <text evidence="1 4 7">Belongs to the tRNA pseudouridine synthase TruA family.</text>
</comment>
<feature type="domain" description="Pseudouridine synthase I TruA alpha/beta" evidence="8">
    <location>
        <begin position="7"/>
        <end position="104"/>
    </location>
</feature>
<dbReference type="PANTHER" id="PTHR11142">
    <property type="entry name" value="PSEUDOURIDYLATE SYNTHASE"/>
    <property type="match status" value="1"/>
</dbReference>
<comment type="caution">
    <text evidence="9">The sequence shown here is derived from an EMBL/GenBank/DDBJ whole genome shotgun (WGS) entry which is preliminary data.</text>
</comment>
<evidence type="ECO:0000313" key="9">
    <source>
        <dbReference type="EMBL" id="GBC59551.1"/>
    </source>
</evidence>
<dbReference type="AlphaFoldDB" id="A0A401FRG2"/>
<dbReference type="GO" id="GO:0160147">
    <property type="term" value="F:tRNA pseudouridine(38-40) synthase activity"/>
    <property type="evidence" value="ECO:0007669"/>
    <property type="project" value="UniProtKB-EC"/>
</dbReference>
<dbReference type="PANTHER" id="PTHR11142:SF0">
    <property type="entry name" value="TRNA PSEUDOURIDINE SYNTHASE-LIKE 1"/>
    <property type="match status" value="1"/>
</dbReference>
<dbReference type="EC" id="5.4.99.12" evidence="4"/>
<proteinExistence type="inferred from homology"/>
<keyword evidence="10" id="KW-1185">Reference proteome</keyword>
<organism evidence="9 10">
    <name type="scientific">Desulfonema ishimotonii</name>
    <dbReference type="NCBI Taxonomy" id="45657"/>
    <lineage>
        <taxon>Bacteria</taxon>
        <taxon>Pseudomonadati</taxon>
        <taxon>Thermodesulfobacteriota</taxon>
        <taxon>Desulfobacteria</taxon>
        <taxon>Desulfobacterales</taxon>
        <taxon>Desulfococcaceae</taxon>
        <taxon>Desulfonema</taxon>
    </lineage>
</organism>
<dbReference type="InterPro" id="IPR020095">
    <property type="entry name" value="PsdUridine_synth_TruA_C"/>
</dbReference>
<gene>
    <name evidence="4" type="primary">truA</name>
    <name evidence="9" type="ORF">DENIS_0490</name>
</gene>
<dbReference type="EMBL" id="BEXT01000001">
    <property type="protein sequence ID" value="GBC59551.1"/>
    <property type="molecule type" value="Genomic_DNA"/>
</dbReference>
<evidence type="ECO:0000256" key="2">
    <source>
        <dbReference type="ARBA" id="ARBA00022694"/>
    </source>
</evidence>
<dbReference type="RefSeq" id="WP_124327056.1">
    <property type="nucleotide sequence ID" value="NZ_BEXT01000001.1"/>
</dbReference>
<evidence type="ECO:0000259" key="8">
    <source>
        <dbReference type="Pfam" id="PF01416"/>
    </source>
</evidence>
<dbReference type="InterPro" id="IPR020103">
    <property type="entry name" value="PsdUridine_synth_cat_dom_sf"/>
</dbReference>
<dbReference type="FunFam" id="3.30.70.580:FF:000001">
    <property type="entry name" value="tRNA pseudouridine synthase A"/>
    <property type="match status" value="1"/>
</dbReference>
<sequence>MKNFRLIIEYDGTAYHGWQIQKDDRTIQGEIQNALERMTRRKIVLNGSGRTDAGVHALGQVASFRCDTRLTAEAFQKGLNSILDDDIVIHGCREVPETFHARFDARGKTYHYRILNRPLPSAIDRRSAWFIKRPLDFSAMQAAAGHIPGEHDFKAFEGTGSPRAHTVRRVSQAGFVRETDGYLTFRISANGFLRFMVRNIVGTLAEVGMGKRTPDRFKAVLLSKDRGQAGATAPPQGLCLMHVNYEEGL</sequence>
<feature type="binding site" evidence="4 6">
    <location>
        <position position="110"/>
    </location>
    <ligand>
        <name>substrate</name>
    </ligand>
</feature>
<dbReference type="Proteomes" id="UP000288096">
    <property type="component" value="Unassembled WGS sequence"/>
</dbReference>
<dbReference type="Gene3D" id="3.30.70.660">
    <property type="entry name" value="Pseudouridine synthase I, catalytic domain, C-terminal subdomain"/>
    <property type="match status" value="1"/>
</dbReference>
<evidence type="ECO:0000256" key="6">
    <source>
        <dbReference type="PIRSR" id="PIRSR001430-2"/>
    </source>
</evidence>
<dbReference type="InterPro" id="IPR001406">
    <property type="entry name" value="PsdUridine_synth_TruA"/>
</dbReference>
<dbReference type="Pfam" id="PF01416">
    <property type="entry name" value="PseudoU_synth_1"/>
    <property type="match status" value="2"/>
</dbReference>
<dbReference type="HAMAP" id="MF_00171">
    <property type="entry name" value="TruA"/>
    <property type="match status" value="1"/>
</dbReference>
<name>A0A401FRG2_9BACT</name>
<dbReference type="GO" id="GO:0031119">
    <property type="term" value="P:tRNA pseudouridine synthesis"/>
    <property type="evidence" value="ECO:0007669"/>
    <property type="project" value="UniProtKB-UniRule"/>
</dbReference>
<comment type="function">
    <text evidence="4">Formation of pseudouridine at positions 38, 39 and 40 in the anticodon stem and loop of transfer RNAs.</text>
</comment>
<evidence type="ECO:0000256" key="4">
    <source>
        <dbReference type="HAMAP-Rule" id="MF_00171"/>
    </source>
</evidence>
<dbReference type="InterPro" id="IPR020094">
    <property type="entry name" value="TruA/RsuA/RluB/E/F_N"/>
</dbReference>
<dbReference type="OrthoDB" id="9811823at2"/>
<evidence type="ECO:0000256" key="7">
    <source>
        <dbReference type="RuleBase" id="RU003792"/>
    </source>
</evidence>
<evidence type="ECO:0000256" key="3">
    <source>
        <dbReference type="ARBA" id="ARBA00023235"/>
    </source>
</evidence>
<dbReference type="Gene3D" id="3.30.70.580">
    <property type="entry name" value="Pseudouridine synthase I, catalytic domain, N-terminal subdomain"/>
    <property type="match status" value="1"/>
</dbReference>
<dbReference type="SUPFAM" id="SSF55120">
    <property type="entry name" value="Pseudouridine synthase"/>
    <property type="match status" value="1"/>
</dbReference>
<protein>
    <recommendedName>
        <fullName evidence="4">tRNA pseudouridine synthase A</fullName>
        <ecNumber evidence="4">5.4.99.12</ecNumber>
    </recommendedName>
    <alternativeName>
        <fullName evidence="4">tRNA pseudouridine(38-40) synthase</fullName>
    </alternativeName>
    <alternativeName>
        <fullName evidence="4">tRNA pseudouridylate synthase I</fullName>
    </alternativeName>
    <alternativeName>
        <fullName evidence="4">tRNA-uridine isomerase I</fullName>
    </alternativeName>
</protein>
<evidence type="ECO:0000256" key="1">
    <source>
        <dbReference type="ARBA" id="ARBA00009375"/>
    </source>
</evidence>
<evidence type="ECO:0000313" key="10">
    <source>
        <dbReference type="Proteomes" id="UP000288096"/>
    </source>
</evidence>
<dbReference type="PIRSF" id="PIRSF001430">
    <property type="entry name" value="tRNA_psdUrid_synth"/>
    <property type="match status" value="1"/>
</dbReference>
<comment type="caution">
    <text evidence="4">Lacks conserved residue(s) required for the propagation of feature annotation.</text>
</comment>
<keyword evidence="2 4" id="KW-0819">tRNA processing</keyword>
<dbReference type="NCBIfam" id="TIGR00071">
    <property type="entry name" value="hisT_truA"/>
    <property type="match status" value="1"/>
</dbReference>
<feature type="domain" description="Pseudouridine synthase I TruA alpha/beta" evidence="8">
    <location>
        <begin position="143"/>
        <end position="246"/>
    </location>
</feature>
<dbReference type="CDD" id="cd02570">
    <property type="entry name" value="PseudoU_synth_EcTruA"/>
    <property type="match status" value="1"/>
</dbReference>
<reference evidence="10" key="2">
    <citation type="submission" date="2019-01" db="EMBL/GenBank/DDBJ databases">
        <title>Genome sequence of Desulfonema ishimotonii strain Tokyo 01.</title>
        <authorList>
            <person name="Fukui M."/>
        </authorList>
    </citation>
    <scope>NUCLEOTIDE SEQUENCE [LARGE SCALE GENOMIC DNA]</scope>
    <source>
        <strain evidence="10">Tokyo 01</strain>
    </source>
</reference>
<reference evidence="10" key="1">
    <citation type="submission" date="2017-11" db="EMBL/GenBank/DDBJ databases">
        <authorList>
            <person name="Watanabe M."/>
            <person name="Kojima H."/>
        </authorList>
    </citation>
    <scope>NUCLEOTIDE SEQUENCE [LARGE SCALE GENOMIC DNA]</scope>
    <source>
        <strain evidence="10">Tokyo 01</strain>
    </source>
</reference>
<feature type="active site" description="Nucleophile" evidence="4 5">
    <location>
        <position position="52"/>
    </location>
</feature>
<keyword evidence="3 4" id="KW-0413">Isomerase</keyword>
<evidence type="ECO:0000256" key="5">
    <source>
        <dbReference type="PIRSR" id="PIRSR001430-1"/>
    </source>
</evidence>
<comment type="subunit">
    <text evidence="4">Homodimer.</text>
</comment>
<comment type="catalytic activity">
    <reaction evidence="4 7">
        <text>uridine(38/39/40) in tRNA = pseudouridine(38/39/40) in tRNA</text>
        <dbReference type="Rhea" id="RHEA:22376"/>
        <dbReference type="Rhea" id="RHEA-COMP:10085"/>
        <dbReference type="Rhea" id="RHEA-COMP:10087"/>
        <dbReference type="ChEBI" id="CHEBI:65314"/>
        <dbReference type="ChEBI" id="CHEBI:65315"/>
        <dbReference type="EC" id="5.4.99.12"/>
    </reaction>
</comment>
<accession>A0A401FRG2</accession>